<keyword evidence="4 11" id="KW-0812">Transmembrane</keyword>
<gene>
    <name evidence="13" type="primary">LOC118405780</name>
</gene>
<evidence type="ECO:0000256" key="8">
    <source>
        <dbReference type="ARBA" id="ARBA00023136"/>
    </source>
</evidence>
<accession>A0A9J7KJC2</accession>
<comment type="subcellular location">
    <subcellularLocation>
        <location evidence="1">Golgi apparatus membrane</location>
        <topology evidence="1">Single-pass type II membrane protein</topology>
    </subcellularLocation>
</comment>
<evidence type="ECO:0000313" key="12">
    <source>
        <dbReference type="Proteomes" id="UP000001554"/>
    </source>
</evidence>
<feature type="region of interest" description="Disordered" evidence="10">
    <location>
        <begin position="465"/>
        <end position="485"/>
    </location>
</feature>
<evidence type="ECO:0000256" key="5">
    <source>
        <dbReference type="ARBA" id="ARBA00022968"/>
    </source>
</evidence>
<dbReference type="Pfam" id="PF06990">
    <property type="entry name" value="Gal-3-0_sulfotr"/>
    <property type="match status" value="1"/>
</dbReference>
<evidence type="ECO:0000256" key="3">
    <source>
        <dbReference type="ARBA" id="ARBA00022679"/>
    </source>
</evidence>
<name>A0A9J7KJC2_BRAFL</name>
<evidence type="ECO:0000256" key="2">
    <source>
        <dbReference type="ARBA" id="ARBA00008124"/>
    </source>
</evidence>
<sequence>MEGVPIFRLFRGMLVLAIVTVLLYGAILFQRHSKDRMVVQYTSSNVHRRSEFIQNTSTNAKFVPPSCTRRTKLALAKVHKTGGTTLMQILHRFAYLRNLSLVIPIQTNRGSINAFYPGGLKKEKCLPPQGDHYDMFTYHFVYKRDVLTNLLGNGTFFVTILREPLSHLKSQFHFYDLAKRYKIKDTKYPLLRFLENPGAYDKKRPGYLGTRNPMSADLGMGLNVLKQLTEQAMKWQPGQPTNKTAMSIIENLILNIDQDFDLVMITEYFDEGLVMLKRLMCLDMQDILYYKTLAFLYKGKDQKVPTSSVENHKRWDIVDYHLYDYFNKSFWRRVDQIGKDFTDEATHFKELNLKVQQHCSVNDPRNNGALVIPESRWNPPFIVTHELCTLMKLGQMCYMTLLRDRNIRYNSKKGPESPSKTEVKEGVLYSKRYCALCDEISRDCTLNEYIAHLFFEKHISHFHTSFSPHKRTGRGQREVEFNDYS</sequence>
<proteinExistence type="inferred from homology"/>
<feature type="compositionally biased region" description="Basic and acidic residues" evidence="10">
    <location>
        <begin position="475"/>
        <end position="485"/>
    </location>
</feature>
<comment type="similarity">
    <text evidence="2">Belongs to the galactose-3-O-sulfotransferase family.</text>
</comment>
<keyword evidence="5" id="KW-0735">Signal-anchor</keyword>
<dbReference type="SUPFAM" id="SSF52540">
    <property type="entry name" value="P-loop containing nucleoside triphosphate hydrolases"/>
    <property type="match status" value="1"/>
</dbReference>
<dbReference type="PANTHER" id="PTHR14647:SF87">
    <property type="entry name" value="PUTATIVE-RELATED"/>
    <property type="match status" value="1"/>
</dbReference>
<dbReference type="AlphaFoldDB" id="A0A9J7KJC2"/>
<keyword evidence="9" id="KW-0325">Glycoprotein</keyword>
<dbReference type="PANTHER" id="PTHR14647">
    <property type="entry name" value="GALACTOSE-3-O-SULFOTRANSFERASE"/>
    <property type="match status" value="1"/>
</dbReference>
<evidence type="ECO:0000256" key="9">
    <source>
        <dbReference type="ARBA" id="ARBA00023180"/>
    </source>
</evidence>
<evidence type="ECO:0000256" key="11">
    <source>
        <dbReference type="SAM" id="Phobius"/>
    </source>
</evidence>
<protein>
    <submittedName>
        <fullName evidence="13">Galactosylceramide sulfotransferase-like isoform X2</fullName>
    </submittedName>
</protein>
<keyword evidence="6 11" id="KW-1133">Transmembrane helix</keyword>
<evidence type="ECO:0000256" key="10">
    <source>
        <dbReference type="SAM" id="MobiDB-lite"/>
    </source>
</evidence>
<evidence type="ECO:0000256" key="4">
    <source>
        <dbReference type="ARBA" id="ARBA00022692"/>
    </source>
</evidence>
<dbReference type="InterPro" id="IPR009729">
    <property type="entry name" value="Gal-3-0_sulfotransfrase"/>
</dbReference>
<evidence type="ECO:0000256" key="1">
    <source>
        <dbReference type="ARBA" id="ARBA00004323"/>
    </source>
</evidence>
<dbReference type="InterPro" id="IPR027417">
    <property type="entry name" value="P-loop_NTPase"/>
</dbReference>
<keyword evidence="3" id="KW-0808">Transferase</keyword>
<dbReference type="RefSeq" id="XP_035661417.1">
    <property type="nucleotide sequence ID" value="XM_035805524.1"/>
</dbReference>
<organism evidence="12 13">
    <name type="scientific">Branchiostoma floridae</name>
    <name type="common">Florida lancelet</name>
    <name type="synonym">Amphioxus</name>
    <dbReference type="NCBI Taxonomy" id="7739"/>
    <lineage>
        <taxon>Eukaryota</taxon>
        <taxon>Metazoa</taxon>
        <taxon>Chordata</taxon>
        <taxon>Cephalochordata</taxon>
        <taxon>Leptocardii</taxon>
        <taxon>Amphioxiformes</taxon>
        <taxon>Branchiostomatidae</taxon>
        <taxon>Branchiostoma</taxon>
    </lineage>
</organism>
<keyword evidence="7" id="KW-0333">Golgi apparatus</keyword>
<keyword evidence="12" id="KW-1185">Reference proteome</keyword>
<dbReference type="GO" id="GO:0009247">
    <property type="term" value="P:glycolipid biosynthetic process"/>
    <property type="evidence" value="ECO:0007669"/>
    <property type="project" value="InterPro"/>
</dbReference>
<keyword evidence="8 11" id="KW-0472">Membrane</keyword>
<evidence type="ECO:0000256" key="6">
    <source>
        <dbReference type="ARBA" id="ARBA00022989"/>
    </source>
</evidence>
<dbReference type="GO" id="GO:0001733">
    <property type="term" value="F:galactosylceramide sulfotransferase activity"/>
    <property type="evidence" value="ECO:0007669"/>
    <property type="project" value="InterPro"/>
</dbReference>
<dbReference type="Gene3D" id="3.40.50.300">
    <property type="entry name" value="P-loop containing nucleotide triphosphate hydrolases"/>
    <property type="match status" value="1"/>
</dbReference>
<evidence type="ECO:0000313" key="13">
    <source>
        <dbReference type="RefSeq" id="XP_035661417.1"/>
    </source>
</evidence>
<dbReference type="GeneID" id="118405780"/>
<feature type="transmembrane region" description="Helical" evidence="11">
    <location>
        <begin position="6"/>
        <end position="29"/>
    </location>
</feature>
<dbReference type="Proteomes" id="UP000001554">
    <property type="component" value="Chromosome 18"/>
</dbReference>
<reference evidence="13" key="2">
    <citation type="submission" date="2025-08" db="UniProtKB">
        <authorList>
            <consortium name="RefSeq"/>
        </authorList>
    </citation>
    <scope>IDENTIFICATION</scope>
    <source>
        <strain evidence="13">S238N-H82</strain>
        <tissue evidence="13">Testes</tissue>
    </source>
</reference>
<dbReference type="GO" id="GO:0000139">
    <property type="term" value="C:Golgi membrane"/>
    <property type="evidence" value="ECO:0007669"/>
    <property type="project" value="UniProtKB-SubCell"/>
</dbReference>
<reference evidence="12" key="1">
    <citation type="journal article" date="2020" name="Nat. Ecol. Evol.">
        <title>Deeply conserved synteny resolves early events in vertebrate evolution.</title>
        <authorList>
            <person name="Simakov O."/>
            <person name="Marletaz F."/>
            <person name="Yue J.X."/>
            <person name="O'Connell B."/>
            <person name="Jenkins J."/>
            <person name="Brandt A."/>
            <person name="Calef R."/>
            <person name="Tung C.H."/>
            <person name="Huang T.K."/>
            <person name="Schmutz J."/>
            <person name="Satoh N."/>
            <person name="Yu J.K."/>
            <person name="Putnam N.H."/>
            <person name="Green R.E."/>
            <person name="Rokhsar D.S."/>
        </authorList>
    </citation>
    <scope>NUCLEOTIDE SEQUENCE [LARGE SCALE GENOMIC DNA]</scope>
    <source>
        <strain evidence="12">S238N-H82</strain>
    </source>
</reference>
<evidence type="ECO:0000256" key="7">
    <source>
        <dbReference type="ARBA" id="ARBA00023034"/>
    </source>
</evidence>